<proteinExistence type="predicted"/>
<gene>
    <name evidence="1" type="ORF">S01H4_63630</name>
</gene>
<name>X1DAR4_9ZZZZ</name>
<accession>X1DAR4</accession>
<dbReference type="AlphaFoldDB" id="X1DAR4"/>
<dbReference type="EMBL" id="BART01038327">
    <property type="protein sequence ID" value="GAH05390.1"/>
    <property type="molecule type" value="Genomic_DNA"/>
</dbReference>
<evidence type="ECO:0000313" key="1">
    <source>
        <dbReference type="EMBL" id="GAH05390.1"/>
    </source>
</evidence>
<reference evidence="1" key="1">
    <citation type="journal article" date="2014" name="Front. Microbiol.">
        <title>High frequency of phylogenetically diverse reductive dehalogenase-homologous genes in deep subseafloor sedimentary metagenomes.</title>
        <authorList>
            <person name="Kawai M."/>
            <person name="Futagami T."/>
            <person name="Toyoda A."/>
            <person name="Takaki Y."/>
            <person name="Nishi S."/>
            <person name="Hori S."/>
            <person name="Arai W."/>
            <person name="Tsubouchi T."/>
            <person name="Morono Y."/>
            <person name="Uchiyama I."/>
            <person name="Ito T."/>
            <person name="Fujiyama A."/>
            <person name="Inagaki F."/>
            <person name="Takami H."/>
        </authorList>
    </citation>
    <scope>NUCLEOTIDE SEQUENCE</scope>
    <source>
        <strain evidence="1">Expedition CK06-06</strain>
    </source>
</reference>
<organism evidence="1">
    <name type="scientific">marine sediment metagenome</name>
    <dbReference type="NCBI Taxonomy" id="412755"/>
    <lineage>
        <taxon>unclassified sequences</taxon>
        <taxon>metagenomes</taxon>
        <taxon>ecological metagenomes</taxon>
    </lineage>
</organism>
<protein>
    <submittedName>
        <fullName evidence="1">Uncharacterized protein</fullName>
    </submittedName>
</protein>
<comment type="caution">
    <text evidence="1">The sequence shown here is derived from an EMBL/GenBank/DDBJ whole genome shotgun (WGS) entry which is preliminary data.</text>
</comment>
<sequence>YMVTTPTSPTGTTIHHLYVWASASNRGRVNRDTWEFELKANTNYAIKLTADASTSAGHIILNWYEHTDRT</sequence>
<feature type="non-terminal residue" evidence="1">
    <location>
        <position position="1"/>
    </location>
</feature>